<dbReference type="Proteomes" id="UP000298416">
    <property type="component" value="Unassembled WGS sequence"/>
</dbReference>
<gene>
    <name evidence="3" type="ORF">SASPL_110466</name>
</gene>
<keyword evidence="4" id="KW-1185">Reference proteome</keyword>
<reference evidence="3" key="2">
    <citation type="submission" date="2020-08" db="EMBL/GenBank/DDBJ databases">
        <title>Plant Genome Project.</title>
        <authorList>
            <person name="Zhang R.-G."/>
        </authorList>
    </citation>
    <scope>NUCLEOTIDE SEQUENCE</scope>
    <source>
        <strain evidence="3">Huo1</strain>
        <tissue evidence="3">Leaf</tissue>
    </source>
</reference>
<evidence type="ECO:0000313" key="4">
    <source>
        <dbReference type="Proteomes" id="UP000298416"/>
    </source>
</evidence>
<evidence type="ECO:0000256" key="1">
    <source>
        <dbReference type="ARBA" id="ARBA00008306"/>
    </source>
</evidence>
<dbReference type="PANTHER" id="PTHR16255">
    <property type="entry name" value="REQUIRED FOR MEIOTIC NUCLEAR DIVISION PROTEIN 1 HOMOLOG"/>
    <property type="match status" value="1"/>
</dbReference>
<dbReference type="InterPro" id="IPR051624">
    <property type="entry name" value="RMD1/Sad1-interacting"/>
</dbReference>
<protein>
    <recommendedName>
        <fullName evidence="2">DUF155 domain-containing protein</fullName>
    </recommendedName>
</protein>
<accession>A0A8X8Y4V8</accession>
<dbReference type="AlphaFoldDB" id="A0A8X8Y4V8"/>
<dbReference type="EMBL" id="PNBA02000004">
    <property type="protein sequence ID" value="KAG6426246.1"/>
    <property type="molecule type" value="Genomic_DNA"/>
</dbReference>
<sequence>MGRWGWRVYVAVSRIASASKSINNPNLSSNPRIRSQNSPLISRPRNYFSSFRHFSALPASPPYAEEFDARNSDFDANKILEELFEDDEAGKISVRAFFLCTRFNHLHCCTVTLTISSLFLLSMLHLDFQLSLIHDFGSVDLKSMQAENSKYVIPPTSRSSNSIILRFCGPPWETRGAAGNDMRCYCYMVVYQYGSAILFNVEDHDVDFYLQTVKRHASGLLTEMRKDDYAIKEKPLLVEDMQGGLNHIVLKNLDMDSIRIIGSVLGQSIALDYFVSQVDGMVEEFAQINRAMQKTGTFTMDAKSCFNLSEIAWRDAKYAQILDYLREEYEVAQRFGNLEFKLKFVEHNIHFLQEVLQNRKSDLLEWCIIILLAIENIISICEIVRESIGS</sequence>
<evidence type="ECO:0000313" key="3">
    <source>
        <dbReference type="EMBL" id="KAG6426246.1"/>
    </source>
</evidence>
<comment type="similarity">
    <text evidence="1">Belongs to the RMD1/sif2 family.</text>
</comment>
<dbReference type="PANTHER" id="PTHR16255:SF16">
    <property type="entry name" value="PROTEIN RETARDED ROOT GROWTH, MITOCHONDRIAL"/>
    <property type="match status" value="1"/>
</dbReference>
<name>A0A8X8Y4V8_SALSN</name>
<comment type="caution">
    <text evidence="3">The sequence shown here is derived from an EMBL/GenBank/DDBJ whole genome shotgun (WGS) entry which is preliminary data.</text>
</comment>
<dbReference type="InterPro" id="IPR003734">
    <property type="entry name" value="DUF155"/>
</dbReference>
<evidence type="ECO:0000259" key="2">
    <source>
        <dbReference type="Pfam" id="PF02582"/>
    </source>
</evidence>
<reference evidence="3" key="1">
    <citation type="submission" date="2018-01" db="EMBL/GenBank/DDBJ databases">
        <authorList>
            <person name="Mao J.F."/>
        </authorList>
    </citation>
    <scope>NUCLEOTIDE SEQUENCE</scope>
    <source>
        <strain evidence="3">Huo1</strain>
        <tissue evidence="3">Leaf</tissue>
    </source>
</reference>
<feature type="domain" description="DUF155" evidence="2">
    <location>
        <begin position="188"/>
        <end position="306"/>
    </location>
</feature>
<organism evidence="3">
    <name type="scientific">Salvia splendens</name>
    <name type="common">Scarlet sage</name>
    <dbReference type="NCBI Taxonomy" id="180675"/>
    <lineage>
        <taxon>Eukaryota</taxon>
        <taxon>Viridiplantae</taxon>
        <taxon>Streptophyta</taxon>
        <taxon>Embryophyta</taxon>
        <taxon>Tracheophyta</taxon>
        <taxon>Spermatophyta</taxon>
        <taxon>Magnoliopsida</taxon>
        <taxon>eudicotyledons</taxon>
        <taxon>Gunneridae</taxon>
        <taxon>Pentapetalae</taxon>
        <taxon>asterids</taxon>
        <taxon>lamiids</taxon>
        <taxon>Lamiales</taxon>
        <taxon>Lamiaceae</taxon>
        <taxon>Nepetoideae</taxon>
        <taxon>Mentheae</taxon>
        <taxon>Salviinae</taxon>
        <taxon>Salvia</taxon>
        <taxon>Salvia subgen. Calosphace</taxon>
        <taxon>core Calosphace</taxon>
    </lineage>
</organism>
<proteinExistence type="inferred from homology"/>
<dbReference type="GO" id="GO:0005739">
    <property type="term" value="C:mitochondrion"/>
    <property type="evidence" value="ECO:0007669"/>
    <property type="project" value="UniProtKB-ARBA"/>
</dbReference>
<dbReference type="Pfam" id="PF02582">
    <property type="entry name" value="DUF155"/>
    <property type="match status" value="1"/>
</dbReference>